<dbReference type="RefSeq" id="WP_027845839.1">
    <property type="nucleotide sequence ID" value="NZ_LMTZ01000126.1"/>
</dbReference>
<feature type="domain" description="CHASE2" evidence="2">
    <location>
        <begin position="410"/>
        <end position="781"/>
    </location>
</feature>
<evidence type="ECO:0000313" key="5">
    <source>
        <dbReference type="Proteomes" id="UP000053372"/>
    </source>
</evidence>
<dbReference type="Pfam" id="PF05226">
    <property type="entry name" value="CHASE2"/>
    <property type="match status" value="1"/>
</dbReference>
<proteinExistence type="predicted"/>
<dbReference type="AlphaFoldDB" id="A0A0V7ZIH5"/>
<reference evidence="4 5" key="1">
    <citation type="journal article" date="2015" name="Genome Announc.">
        <title>Draft Genome of the Euendolithic (true boring) Cyanobacterium Mastigocoleus testarum strain BC008.</title>
        <authorList>
            <person name="Guida B.S."/>
            <person name="Garcia-Pichel F."/>
        </authorList>
    </citation>
    <scope>NUCLEOTIDE SEQUENCE [LARGE SCALE GENOMIC DNA]</scope>
    <source>
        <strain evidence="4 5">BC008</strain>
    </source>
</reference>
<dbReference type="Proteomes" id="UP000053372">
    <property type="component" value="Unassembled WGS sequence"/>
</dbReference>
<gene>
    <name evidence="3" type="ORF">BC008_15470</name>
    <name evidence="4" type="ORF">BC008_16245</name>
</gene>
<evidence type="ECO:0000313" key="3">
    <source>
        <dbReference type="EMBL" id="KST63856.1"/>
    </source>
</evidence>
<keyword evidence="4" id="KW-0418">Kinase</keyword>
<accession>A0A0V7ZIH5</accession>
<feature type="transmembrane region" description="Helical" evidence="1">
    <location>
        <begin position="817"/>
        <end position="836"/>
    </location>
</feature>
<dbReference type="GO" id="GO:0016301">
    <property type="term" value="F:kinase activity"/>
    <property type="evidence" value="ECO:0007669"/>
    <property type="project" value="UniProtKB-KW"/>
</dbReference>
<dbReference type="InterPro" id="IPR024983">
    <property type="entry name" value="CHAT_dom"/>
</dbReference>
<comment type="caution">
    <text evidence="4">The sequence shown here is derived from an EMBL/GenBank/DDBJ whole genome shotgun (WGS) entry which is preliminary data.</text>
</comment>
<keyword evidence="5" id="KW-1185">Reference proteome</keyword>
<protein>
    <submittedName>
        <fullName evidence="4">Histidine kinase</fullName>
    </submittedName>
</protein>
<dbReference type="Pfam" id="PF12770">
    <property type="entry name" value="CHAT"/>
    <property type="match status" value="1"/>
</dbReference>
<dbReference type="EMBL" id="LMTZ01000126">
    <property type="protein sequence ID" value="KST64191.1"/>
    <property type="molecule type" value="Genomic_DNA"/>
</dbReference>
<keyword evidence="1" id="KW-0812">Transmembrane</keyword>
<evidence type="ECO:0000259" key="2">
    <source>
        <dbReference type="SMART" id="SM01080"/>
    </source>
</evidence>
<keyword evidence="4" id="KW-0808">Transferase</keyword>
<evidence type="ECO:0000256" key="1">
    <source>
        <dbReference type="SAM" id="Phobius"/>
    </source>
</evidence>
<feature type="transmembrane region" description="Helical" evidence="1">
    <location>
        <begin position="791"/>
        <end position="811"/>
    </location>
</feature>
<dbReference type="OrthoDB" id="444941at2"/>
<sequence length="842" mass="95773">MINVYLKIQKVDRTCLFELSWGKGQQLNAQITYPESIASSYQEWQRFYRKFYSNKLRGKVINQGVVAPPSTDWQAKLVQAEAKLLYEFHQWLRSSNLYDIRSKISTLSKELEEQKSKDINSVCGLITNIFISCNDLELAHLPWEAWEIGTEFAADKIRVIRQPINIIQATSERIVRRKARVLTILGDDTNLNFQEEKKALKSLNKIVDVEFVGWKVGTDIDELKQEIISALNSDKGWDILFFAGHSNETYLTGGEIAIAPNTSLYLSELEKHLTTAKEKGLQVAIFNSCSGLSIANKLIDLGISQVAIMREPIHNQVATDFLVKFSQALAEYKDVHECLLAASQYLKVEKNLTYPSSYLVPSLFRHPAAPLFRIEPFQFKQRLKSLIPTPLEAVTISALVLISLQLPVQGWLLERRVLAQAIYRNLTGQINSVTTPPVLLVQIDNESIKKARIFNPRPMDRKYLASLIDKLVELKAPVIGIDYLLDRPNRNSDRILANSIKAGLNSRSQTTKSQLTRSQPTWFVFPKTRDPNGTWLSVHEEIASYNWSLPGEIEVLPGYMQLLPSSDDNPKPRPLGFVLALSHQLQKSPNSPQPRLESKQDFWEQISVRSKTARTVHIKTNGNNRKYSNLKISNLISAKIRLQPLTANSYHLGQMWLHPIIDFSIPPNQIYQTISAWELLENSSFTKFQKQLSQQIVIIAPGAYGEAGIAQNNEDNFDLPAALGYWRNQIDQNNTRGVLTGGEIHGYMTHHYLKNRIVVPIPDLWTIGLAIILGKFTSDYLIKNLEQRQQNLILISIASTIYALISLQLYISPAAIILPWLLPTITFWFYVLHAFYQKKADL</sequence>
<evidence type="ECO:0000313" key="4">
    <source>
        <dbReference type="EMBL" id="KST64191.1"/>
    </source>
</evidence>
<feature type="transmembrane region" description="Helical" evidence="1">
    <location>
        <begin position="764"/>
        <end position="782"/>
    </location>
</feature>
<organism evidence="4 5">
    <name type="scientific">Mastigocoleus testarum BC008</name>
    <dbReference type="NCBI Taxonomy" id="371196"/>
    <lineage>
        <taxon>Bacteria</taxon>
        <taxon>Bacillati</taxon>
        <taxon>Cyanobacteriota</taxon>
        <taxon>Cyanophyceae</taxon>
        <taxon>Nostocales</taxon>
        <taxon>Hapalosiphonaceae</taxon>
        <taxon>Mastigocoleus</taxon>
    </lineage>
</organism>
<keyword evidence="1" id="KW-0472">Membrane</keyword>
<name>A0A0V7ZIH5_9CYAN</name>
<keyword evidence="1" id="KW-1133">Transmembrane helix</keyword>
<dbReference type="SMART" id="SM01080">
    <property type="entry name" value="CHASE2"/>
    <property type="match status" value="1"/>
</dbReference>
<dbReference type="EMBL" id="LMTZ01000130">
    <property type="protein sequence ID" value="KST63856.1"/>
    <property type="molecule type" value="Genomic_DNA"/>
</dbReference>
<dbReference type="InterPro" id="IPR007890">
    <property type="entry name" value="CHASE2"/>
</dbReference>